<feature type="domain" description="AAA+ ATPase" evidence="5">
    <location>
        <begin position="236"/>
        <end position="368"/>
    </location>
</feature>
<dbReference type="SMART" id="SM00382">
    <property type="entry name" value="AAA"/>
    <property type="match status" value="1"/>
</dbReference>
<evidence type="ECO:0000256" key="2">
    <source>
        <dbReference type="ARBA" id="ARBA00022741"/>
    </source>
</evidence>
<evidence type="ECO:0000256" key="1">
    <source>
        <dbReference type="ARBA" id="ARBA00006914"/>
    </source>
</evidence>
<dbReference type="PANTHER" id="PTHR23073">
    <property type="entry name" value="26S PROTEASOME REGULATORY SUBUNIT"/>
    <property type="match status" value="1"/>
</dbReference>
<accession>A0A4Q7NYW7</accession>
<dbReference type="Proteomes" id="UP000292262">
    <property type="component" value="Unassembled WGS sequence"/>
</dbReference>
<evidence type="ECO:0000256" key="4">
    <source>
        <dbReference type="SAM" id="Phobius"/>
    </source>
</evidence>
<dbReference type="SUPFAM" id="SSF52540">
    <property type="entry name" value="P-loop containing nucleoside triphosphate hydrolases"/>
    <property type="match status" value="1"/>
</dbReference>
<comment type="similarity">
    <text evidence="1">Belongs to the AAA ATPase family.</text>
</comment>
<reference evidence="6 7" key="1">
    <citation type="submission" date="2019-02" db="EMBL/GenBank/DDBJ databases">
        <title>Genomic Encyclopedia of Type Strains, Phase IV (KMG-IV): sequencing the most valuable type-strain genomes for metagenomic binning, comparative biology and taxonomic classification.</title>
        <authorList>
            <person name="Goeker M."/>
        </authorList>
    </citation>
    <scope>NUCLEOTIDE SEQUENCE [LARGE SCALE GENOMIC DNA]</scope>
    <source>
        <strain evidence="6 7">DSM 17196</strain>
    </source>
</reference>
<dbReference type="InterPro" id="IPR050221">
    <property type="entry name" value="26S_Proteasome_ATPase"/>
</dbReference>
<sequence>MEKATEATQIHFDSKISYLREVIEYRLKKEYTNEEVEQPLFDSIIDDNSSFAKFAKKHNLSKDEVIILLIALVPHIAPYFFIDIITSFFPSGGELPEFGGVKGKNHRGIIPTGETVQFILAGKNLKERIKTATLFEPESTLGKLAVVSLDTVPFGEPIMSGKLVLEQEFVELFLSGKILRPVLSKQFPAERIETQLTWDDLVLQQKTLTHIKEIEAWLKYNDKVLNDWKMKSRIKPGYRILFSGPPGTGKTLTATLLGKYTGEDVYRIDLSMIVSKYIGETEKNLSRLFDKAKNKSWILFFDEADAIFGKRTNVRDAHDKYANQEVSYLLQRIESHPGLVILASNFKNNIDTAFTRRFQTIVEFENPSYAERVLLWQKNLPAGVELQEEVNLEDLAKKYALTGANIINVIQFACLRTMAEEHEQIHLNSILTGIKKEYLKEGKMITI</sequence>
<dbReference type="Pfam" id="PF00004">
    <property type="entry name" value="AAA"/>
    <property type="match status" value="1"/>
</dbReference>
<gene>
    <name evidence="6" type="ORF">EV197_2632</name>
</gene>
<dbReference type="CDD" id="cd19481">
    <property type="entry name" value="RecA-like_protease"/>
    <property type="match status" value="1"/>
</dbReference>
<proteinExistence type="inferred from homology"/>
<keyword evidence="4" id="KW-0812">Transmembrane</keyword>
<evidence type="ECO:0000313" key="7">
    <source>
        <dbReference type="Proteomes" id="UP000292262"/>
    </source>
</evidence>
<keyword evidence="4" id="KW-0472">Membrane</keyword>
<dbReference type="InterPro" id="IPR003959">
    <property type="entry name" value="ATPase_AAA_core"/>
</dbReference>
<dbReference type="Gene3D" id="3.40.50.300">
    <property type="entry name" value="P-loop containing nucleotide triphosphate hydrolases"/>
    <property type="match status" value="1"/>
</dbReference>
<dbReference type="InterPro" id="IPR027417">
    <property type="entry name" value="P-loop_NTPase"/>
</dbReference>
<evidence type="ECO:0000259" key="5">
    <source>
        <dbReference type="SMART" id="SM00382"/>
    </source>
</evidence>
<dbReference type="AlphaFoldDB" id="A0A4Q7NYW7"/>
<evidence type="ECO:0000256" key="3">
    <source>
        <dbReference type="ARBA" id="ARBA00022840"/>
    </source>
</evidence>
<feature type="transmembrane region" description="Helical" evidence="4">
    <location>
        <begin position="65"/>
        <end position="82"/>
    </location>
</feature>
<evidence type="ECO:0000313" key="6">
    <source>
        <dbReference type="EMBL" id="RZS92494.1"/>
    </source>
</evidence>
<name>A0A4Q7NYW7_9FLAO</name>
<keyword evidence="2" id="KW-0547">Nucleotide-binding</keyword>
<keyword evidence="3" id="KW-0067">ATP-binding</keyword>
<comment type="caution">
    <text evidence="6">The sequence shown here is derived from an EMBL/GenBank/DDBJ whole genome shotgun (WGS) entry which is preliminary data.</text>
</comment>
<dbReference type="EMBL" id="SGXE01000003">
    <property type="protein sequence ID" value="RZS92494.1"/>
    <property type="molecule type" value="Genomic_DNA"/>
</dbReference>
<keyword evidence="7" id="KW-1185">Reference proteome</keyword>
<organism evidence="6 7">
    <name type="scientific">Aquimarina brevivitae</name>
    <dbReference type="NCBI Taxonomy" id="323412"/>
    <lineage>
        <taxon>Bacteria</taxon>
        <taxon>Pseudomonadati</taxon>
        <taxon>Bacteroidota</taxon>
        <taxon>Flavobacteriia</taxon>
        <taxon>Flavobacteriales</taxon>
        <taxon>Flavobacteriaceae</taxon>
        <taxon>Aquimarina</taxon>
    </lineage>
</organism>
<dbReference type="GO" id="GO:0005524">
    <property type="term" value="F:ATP binding"/>
    <property type="evidence" value="ECO:0007669"/>
    <property type="project" value="UniProtKB-KW"/>
</dbReference>
<dbReference type="GO" id="GO:0016887">
    <property type="term" value="F:ATP hydrolysis activity"/>
    <property type="evidence" value="ECO:0007669"/>
    <property type="project" value="InterPro"/>
</dbReference>
<protein>
    <submittedName>
        <fullName evidence="6">ATPase family protein associated with various cellular activities (AAA)</fullName>
    </submittedName>
</protein>
<keyword evidence="4" id="KW-1133">Transmembrane helix</keyword>
<dbReference type="InterPro" id="IPR003593">
    <property type="entry name" value="AAA+_ATPase"/>
</dbReference>
<dbReference type="OrthoDB" id="7438987at2"/>